<feature type="chain" id="PRO_5035800944" description="Transmembrane protein" evidence="1">
    <location>
        <begin position="18"/>
        <end position="269"/>
    </location>
</feature>
<dbReference type="Proteomes" id="UP000689195">
    <property type="component" value="Unassembled WGS sequence"/>
</dbReference>
<organism evidence="2 3">
    <name type="scientific">Paramecium pentaurelia</name>
    <dbReference type="NCBI Taxonomy" id="43138"/>
    <lineage>
        <taxon>Eukaryota</taxon>
        <taxon>Sar</taxon>
        <taxon>Alveolata</taxon>
        <taxon>Ciliophora</taxon>
        <taxon>Intramacronucleata</taxon>
        <taxon>Oligohymenophorea</taxon>
        <taxon>Peniculida</taxon>
        <taxon>Parameciidae</taxon>
        <taxon>Paramecium</taxon>
    </lineage>
</organism>
<comment type="caution">
    <text evidence="2">The sequence shown here is derived from an EMBL/GenBank/DDBJ whole genome shotgun (WGS) entry which is preliminary data.</text>
</comment>
<accession>A0A8S1SG11</accession>
<reference evidence="2" key="1">
    <citation type="submission" date="2021-01" db="EMBL/GenBank/DDBJ databases">
        <authorList>
            <consortium name="Genoscope - CEA"/>
            <person name="William W."/>
        </authorList>
    </citation>
    <scope>NUCLEOTIDE SEQUENCE</scope>
</reference>
<evidence type="ECO:0000313" key="2">
    <source>
        <dbReference type="EMBL" id="CAD8138766.1"/>
    </source>
</evidence>
<protein>
    <recommendedName>
        <fullName evidence="4">Transmembrane protein</fullName>
    </recommendedName>
</protein>
<feature type="signal peptide" evidence="1">
    <location>
        <begin position="1"/>
        <end position="17"/>
    </location>
</feature>
<dbReference type="AlphaFoldDB" id="A0A8S1SG11"/>
<evidence type="ECO:0008006" key="4">
    <source>
        <dbReference type="Google" id="ProtNLM"/>
    </source>
</evidence>
<gene>
    <name evidence="2" type="ORF">PPENT_87.1.T0070302</name>
</gene>
<dbReference type="OrthoDB" id="291419at2759"/>
<name>A0A8S1SG11_9CILI</name>
<proteinExistence type="predicted"/>
<sequence length="269" mass="29966">MIAIIYFLFLITKSTVSISTNAFCECQEFQTSIECAQQKDCKWSTTCKDKICNDFIEESECDRAFGCAWNNNLQQCTQFTSCSNYKVKMPQSCYLKDETCIAGNKNSDGTYICQQGTIICNQIGDQKLCDSGLYQNQQEICSYSQSSCLAIDISKCSTITEKILCTSLKCSWSISNQSCLVGTCSQYLSYDMCTYVSAEKIGTKILCIWLNNSCIEANDVSALTSSNCFINTGGSYAWIYGKCIECNGIKFDTLFVLNVILAVLIAFML</sequence>
<evidence type="ECO:0000313" key="3">
    <source>
        <dbReference type="Proteomes" id="UP000689195"/>
    </source>
</evidence>
<keyword evidence="3" id="KW-1185">Reference proteome</keyword>
<keyword evidence="1" id="KW-0732">Signal</keyword>
<dbReference type="EMBL" id="CAJJDO010000007">
    <property type="protein sequence ID" value="CAD8138766.1"/>
    <property type="molecule type" value="Genomic_DNA"/>
</dbReference>
<evidence type="ECO:0000256" key="1">
    <source>
        <dbReference type="SAM" id="SignalP"/>
    </source>
</evidence>